<evidence type="ECO:0000313" key="5">
    <source>
        <dbReference type="EMBL" id="SIM56282.1"/>
    </source>
</evidence>
<dbReference type="PANTHER" id="PTHR35528:SF3">
    <property type="entry name" value="BLL1675 PROTEIN"/>
    <property type="match status" value="1"/>
</dbReference>
<feature type="domain" description="DDE" evidence="4">
    <location>
        <begin position="84"/>
        <end position="141"/>
    </location>
</feature>
<dbReference type="NCBIfam" id="NF033587">
    <property type="entry name" value="transpos_IS6"/>
    <property type="match status" value="1"/>
</dbReference>
<dbReference type="GO" id="GO:0006310">
    <property type="term" value="P:DNA recombination"/>
    <property type="evidence" value="ECO:0007669"/>
    <property type="project" value="UniProtKB-KW"/>
</dbReference>
<dbReference type="InterPro" id="IPR047930">
    <property type="entry name" value="Transpos_IS6"/>
</dbReference>
<keyword evidence="2" id="KW-0238">DNA-binding</keyword>
<evidence type="ECO:0000256" key="3">
    <source>
        <dbReference type="ARBA" id="ARBA00023172"/>
    </source>
</evidence>
<reference evidence="6" key="1">
    <citation type="submission" date="2016-12" db="EMBL/GenBank/DDBJ databases">
        <authorList>
            <person name="Varghese N."/>
            <person name="Submissions S."/>
        </authorList>
    </citation>
    <scope>NUCLEOTIDE SEQUENCE [LARGE SCALE GENOMIC DNA]</scope>
    <source>
        <strain evidence="6">DSM 45599</strain>
    </source>
</reference>
<evidence type="ECO:0000256" key="2">
    <source>
        <dbReference type="ARBA" id="ARBA00023125"/>
    </source>
</evidence>
<gene>
    <name evidence="5" type="ORF">SAMN04489832_0641</name>
</gene>
<evidence type="ECO:0000313" key="6">
    <source>
        <dbReference type="Proteomes" id="UP000185124"/>
    </source>
</evidence>
<dbReference type="GO" id="GO:0032196">
    <property type="term" value="P:transposition"/>
    <property type="evidence" value="ECO:0007669"/>
    <property type="project" value="UniProtKB-KW"/>
</dbReference>
<dbReference type="Pfam" id="PF13610">
    <property type="entry name" value="DDE_Tnp_IS240"/>
    <property type="match status" value="1"/>
</dbReference>
<proteinExistence type="predicted"/>
<dbReference type="SUPFAM" id="SSF53098">
    <property type="entry name" value="Ribonuclease H-like"/>
    <property type="match status" value="1"/>
</dbReference>
<keyword evidence="1" id="KW-0815">Transposition</keyword>
<dbReference type="EMBL" id="FSQT01000001">
    <property type="protein sequence ID" value="SIM56282.1"/>
    <property type="molecule type" value="Genomic_DNA"/>
</dbReference>
<dbReference type="STRING" id="709881.SAMN04489832_0641"/>
<protein>
    <submittedName>
        <fullName evidence="5">DDE domain-containing protein</fullName>
    </submittedName>
</protein>
<dbReference type="Proteomes" id="UP000185124">
    <property type="component" value="Unassembled WGS sequence"/>
</dbReference>
<dbReference type="InterPro" id="IPR052183">
    <property type="entry name" value="IS_Transposase"/>
</dbReference>
<keyword evidence="6" id="KW-1185">Reference proteome</keyword>
<evidence type="ECO:0000259" key="4">
    <source>
        <dbReference type="Pfam" id="PF13610"/>
    </source>
</evidence>
<accession>A0A1N5U688</accession>
<dbReference type="InterPro" id="IPR012337">
    <property type="entry name" value="RNaseH-like_sf"/>
</dbReference>
<dbReference type="AlphaFoldDB" id="A0A1N5U688"/>
<name>A0A1N5U688_9ACTN</name>
<sequence>MTGAVVGSSSSLVAAEVGGFRFPAEAIVVAVRWYLRHNLSYRNVEEVLAERGVEIDHVSVFLWPQRFTPLLADAARFGRHFPGDRWFVDETYVKVNGVWRYVYRAVDQHGQVIEVLVSARRDAAAARRFLQKALRVLKLTPTVATSREPVATSRTWRPATVSG</sequence>
<dbReference type="GO" id="GO:0003677">
    <property type="term" value="F:DNA binding"/>
    <property type="evidence" value="ECO:0007669"/>
    <property type="project" value="UniProtKB-KW"/>
</dbReference>
<dbReference type="PANTHER" id="PTHR35528">
    <property type="entry name" value="BLL1675 PROTEIN"/>
    <property type="match status" value="1"/>
</dbReference>
<keyword evidence="3" id="KW-0233">DNA recombination</keyword>
<evidence type="ECO:0000256" key="1">
    <source>
        <dbReference type="ARBA" id="ARBA00022578"/>
    </source>
</evidence>
<dbReference type="InterPro" id="IPR032874">
    <property type="entry name" value="DDE_dom"/>
</dbReference>
<organism evidence="5 6">
    <name type="scientific">Micromonospora cremea</name>
    <dbReference type="NCBI Taxonomy" id="709881"/>
    <lineage>
        <taxon>Bacteria</taxon>
        <taxon>Bacillati</taxon>
        <taxon>Actinomycetota</taxon>
        <taxon>Actinomycetes</taxon>
        <taxon>Micromonosporales</taxon>
        <taxon>Micromonosporaceae</taxon>
        <taxon>Micromonospora</taxon>
    </lineage>
</organism>